<dbReference type="Proteomes" id="UP000261931">
    <property type="component" value="Unassembled WGS sequence"/>
</dbReference>
<evidence type="ECO:0000313" key="4">
    <source>
        <dbReference type="Proteomes" id="UP000261931"/>
    </source>
</evidence>
<evidence type="ECO:0000313" key="3">
    <source>
        <dbReference type="EMBL" id="RFP80981.1"/>
    </source>
</evidence>
<name>A0A372EMS5_9BURK</name>
<dbReference type="InterPro" id="IPR016147">
    <property type="entry name" value="Pili_assmbl_chaperone_N"/>
</dbReference>
<proteinExistence type="predicted"/>
<protein>
    <submittedName>
        <fullName evidence="3">Molecular chaperone</fullName>
    </submittedName>
</protein>
<feature type="signal peptide" evidence="1">
    <location>
        <begin position="1"/>
        <end position="24"/>
    </location>
</feature>
<dbReference type="InterPro" id="IPR008962">
    <property type="entry name" value="PapD-like_sf"/>
</dbReference>
<dbReference type="InterPro" id="IPR050643">
    <property type="entry name" value="Periplasmic_pilus_chap"/>
</dbReference>
<feature type="chain" id="PRO_5016821019" evidence="1">
    <location>
        <begin position="25"/>
        <end position="230"/>
    </location>
</feature>
<dbReference type="GO" id="GO:0071555">
    <property type="term" value="P:cell wall organization"/>
    <property type="evidence" value="ECO:0007669"/>
    <property type="project" value="InterPro"/>
</dbReference>
<dbReference type="EMBL" id="QVLS01000002">
    <property type="protein sequence ID" value="RFP80981.1"/>
    <property type="molecule type" value="Genomic_DNA"/>
</dbReference>
<dbReference type="RefSeq" id="WP_116957720.1">
    <property type="nucleotide sequence ID" value="NZ_QVLS01000002.1"/>
</dbReference>
<keyword evidence="4" id="KW-1185">Reference proteome</keyword>
<dbReference type="GO" id="GO:0030288">
    <property type="term" value="C:outer membrane-bounded periplasmic space"/>
    <property type="evidence" value="ECO:0007669"/>
    <property type="project" value="InterPro"/>
</dbReference>
<organism evidence="3 4">
    <name type="scientific">Hydrogenophaga borbori</name>
    <dbReference type="NCBI Taxonomy" id="2294117"/>
    <lineage>
        <taxon>Bacteria</taxon>
        <taxon>Pseudomonadati</taxon>
        <taxon>Pseudomonadota</taxon>
        <taxon>Betaproteobacteria</taxon>
        <taxon>Burkholderiales</taxon>
        <taxon>Comamonadaceae</taxon>
        <taxon>Hydrogenophaga</taxon>
    </lineage>
</organism>
<dbReference type="Pfam" id="PF00345">
    <property type="entry name" value="PapD_N"/>
    <property type="match status" value="1"/>
</dbReference>
<evidence type="ECO:0000256" key="1">
    <source>
        <dbReference type="SAM" id="SignalP"/>
    </source>
</evidence>
<dbReference type="Gene3D" id="2.60.40.10">
    <property type="entry name" value="Immunoglobulins"/>
    <property type="match status" value="1"/>
</dbReference>
<dbReference type="PANTHER" id="PTHR30251:SF4">
    <property type="entry name" value="SLR1668 PROTEIN"/>
    <property type="match status" value="1"/>
</dbReference>
<accession>A0A372EMS5</accession>
<feature type="domain" description="Pili assembly chaperone N-terminal" evidence="2">
    <location>
        <begin position="25"/>
        <end position="139"/>
    </location>
</feature>
<sequence>MKRLLAPLLAPVVLALAFPPAASAFQVRPVRLELGSRAPASQLTVHNPTTRPLLLQAEAFDWSQDGGADRLKPTQALIVNPPIFELAPGATQVVRVGLRQAVESGVERSHRLWLSQVPTPGDVDDGVQLLLRVSLPVFVTGVATPAAQPQWRRHGDTLELHNAGGRHLHVHGLQLLSDQGGSTHFGPCYALPGQWCRWTLPAGWSAATTRYDADTSAGPLRGVVDAVAPR</sequence>
<comment type="caution">
    <text evidence="3">The sequence shown here is derived from an EMBL/GenBank/DDBJ whole genome shotgun (WGS) entry which is preliminary data.</text>
</comment>
<dbReference type="AlphaFoldDB" id="A0A372EMS5"/>
<keyword evidence="1" id="KW-0732">Signal</keyword>
<reference evidence="3 4" key="1">
    <citation type="submission" date="2018-08" db="EMBL/GenBank/DDBJ databases">
        <title>Hydrogenophaga sp. LA-38 isolated from sludge.</title>
        <authorList>
            <person name="Im W.-T."/>
        </authorList>
    </citation>
    <scope>NUCLEOTIDE SEQUENCE [LARGE SCALE GENOMIC DNA]</scope>
    <source>
        <strain evidence="3 4">LA-38</strain>
    </source>
</reference>
<dbReference type="PANTHER" id="PTHR30251">
    <property type="entry name" value="PILUS ASSEMBLY CHAPERONE"/>
    <property type="match status" value="1"/>
</dbReference>
<dbReference type="SUPFAM" id="SSF49354">
    <property type="entry name" value="PapD-like"/>
    <property type="match status" value="1"/>
</dbReference>
<evidence type="ECO:0000259" key="2">
    <source>
        <dbReference type="Pfam" id="PF00345"/>
    </source>
</evidence>
<dbReference type="InterPro" id="IPR013783">
    <property type="entry name" value="Ig-like_fold"/>
</dbReference>
<gene>
    <name evidence="3" type="ORF">DY262_04170</name>
</gene>